<keyword evidence="6" id="KW-1185">Reference proteome</keyword>
<evidence type="ECO:0000313" key="5">
    <source>
        <dbReference type="EMBL" id="TNY19575.1"/>
    </source>
</evidence>
<dbReference type="PANTHER" id="PTHR12304:SF4">
    <property type="entry name" value="URIDINE NUCLEOSIDASE"/>
    <property type="match status" value="1"/>
</dbReference>
<keyword evidence="3" id="KW-0326">Glycosidase</keyword>
<dbReference type="GO" id="GO:0045437">
    <property type="term" value="F:uridine nucleosidase activity"/>
    <property type="evidence" value="ECO:0007669"/>
    <property type="project" value="UniProtKB-ARBA"/>
</dbReference>
<comment type="similarity">
    <text evidence="1">Belongs to the IUNH family.</text>
</comment>
<dbReference type="GO" id="GO:0005829">
    <property type="term" value="C:cytosol"/>
    <property type="evidence" value="ECO:0007669"/>
    <property type="project" value="TreeGrafter"/>
</dbReference>
<dbReference type="STRING" id="5288.A0A5C5FSF5"/>
<evidence type="ECO:0000259" key="4">
    <source>
        <dbReference type="Pfam" id="PF01156"/>
    </source>
</evidence>
<dbReference type="InterPro" id="IPR015910">
    <property type="entry name" value="I/U_nuclsd_hydro_CS"/>
</dbReference>
<dbReference type="Pfam" id="PF01156">
    <property type="entry name" value="IU_nuc_hydro"/>
    <property type="match status" value="1"/>
</dbReference>
<dbReference type="InterPro" id="IPR036452">
    <property type="entry name" value="Ribo_hydro-like"/>
</dbReference>
<evidence type="ECO:0000256" key="2">
    <source>
        <dbReference type="ARBA" id="ARBA00022801"/>
    </source>
</evidence>
<dbReference type="EMBL" id="SOZI01000091">
    <property type="protein sequence ID" value="TNY19575.1"/>
    <property type="molecule type" value="Genomic_DNA"/>
</dbReference>
<reference evidence="5 6" key="1">
    <citation type="submission" date="2019-03" db="EMBL/GenBank/DDBJ databases">
        <title>Rhodosporidium diobovatum UCD-FST 08-225 genome sequencing, assembly, and annotation.</title>
        <authorList>
            <person name="Fakankun I.U."/>
            <person name="Fristensky B."/>
            <person name="Levin D.B."/>
        </authorList>
    </citation>
    <scope>NUCLEOTIDE SEQUENCE [LARGE SCALE GENOMIC DNA]</scope>
    <source>
        <strain evidence="5 6">UCD-FST 08-225</strain>
    </source>
</reference>
<evidence type="ECO:0000256" key="1">
    <source>
        <dbReference type="ARBA" id="ARBA00009176"/>
    </source>
</evidence>
<dbReference type="PROSITE" id="PS01247">
    <property type="entry name" value="IUNH"/>
    <property type="match status" value="1"/>
</dbReference>
<dbReference type="InterPro" id="IPR001910">
    <property type="entry name" value="Inosine/uridine_hydrolase_dom"/>
</dbReference>
<keyword evidence="2" id="KW-0378">Hydrolase</keyword>
<comment type="caution">
    <text evidence="5">The sequence shown here is derived from an EMBL/GenBank/DDBJ whole genome shotgun (WGS) entry which is preliminary data.</text>
</comment>
<dbReference type="SUPFAM" id="SSF53590">
    <property type="entry name" value="Nucleoside hydrolase"/>
    <property type="match status" value="1"/>
</dbReference>
<evidence type="ECO:0000256" key="3">
    <source>
        <dbReference type="ARBA" id="ARBA00023295"/>
    </source>
</evidence>
<evidence type="ECO:0000313" key="6">
    <source>
        <dbReference type="Proteomes" id="UP000311382"/>
    </source>
</evidence>
<feature type="domain" description="Inosine/uridine-preferring nucleoside hydrolase" evidence="4">
    <location>
        <begin position="10"/>
        <end position="361"/>
    </location>
</feature>
<dbReference type="Gene3D" id="3.90.245.10">
    <property type="entry name" value="Ribonucleoside hydrolase-like"/>
    <property type="match status" value="1"/>
</dbReference>
<organism evidence="5 6">
    <name type="scientific">Rhodotorula diobovata</name>
    <dbReference type="NCBI Taxonomy" id="5288"/>
    <lineage>
        <taxon>Eukaryota</taxon>
        <taxon>Fungi</taxon>
        <taxon>Dikarya</taxon>
        <taxon>Basidiomycota</taxon>
        <taxon>Pucciniomycotina</taxon>
        <taxon>Microbotryomycetes</taxon>
        <taxon>Sporidiobolales</taxon>
        <taxon>Sporidiobolaceae</taxon>
        <taxon>Rhodotorula</taxon>
    </lineage>
</organism>
<dbReference type="Proteomes" id="UP000311382">
    <property type="component" value="Unassembled WGS sequence"/>
</dbReference>
<name>A0A5C5FSF5_9BASI</name>
<sequence>MAASEKKIPVWLDCDPGHDDAVAILMALQLPQIDLRGISAVYGNAALHNTSRNAARCLIAFGSPEQAKSIPVYAGAEKPLIKLVRHDDEIHGEDGLGGVEGLPAADDPAVVAKLDETKGKPAVLAIADAARSLPDGERLTLVATGSMTNAALFVSMFPDLVRDKISQVVIMGGAEGRGNRSPVAEFNILLDPHAASILFDAEVPVVMAPLNVTHTALFRTHDHHKLLVPPSALPSLPETTPDATANPAKAHTPLRHTMSTLLTFFASTYSAVFNFQDGPPVHDALCIAYLARPEIFQGKRYRVDVELQGEHTTGTTVVDLWEYKKDELTEFKKDPDSRASWGRLGKNVFVLEELDVPEFWKLFQQAVDSADKVSPLNKKAS</sequence>
<accession>A0A5C5FSF5</accession>
<proteinExistence type="inferred from homology"/>
<dbReference type="PANTHER" id="PTHR12304">
    <property type="entry name" value="INOSINE-URIDINE PREFERRING NUCLEOSIDE HYDROLASE"/>
    <property type="match status" value="1"/>
</dbReference>
<dbReference type="GO" id="GO:0006152">
    <property type="term" value="P:purine nucleoside catabolic process"/>
    <property type="evidence" value="ECO:0007669"/>
    <property type="project" value="TreeGrafter"/>
</dbReference>
<dbReference type="InterPro" id="IPR023186">
    <property type="entry name" value="IUNH"/>
</dbReference>
<gene>
    <name evidence="5" type="ORF">DMC30DRAFT_353720</name>
</gene>
<dbReference type="OrthoDB" id="432381at2759"/>
<dbReference type="GO" id="GO:0008477">
    <property type="term" value="F:purine nucleosidase activity"/>
    <property type="evidence" value="ECO:0007669"/>
    <property type="project" value="TreeGrafter"/>
</dbReference>
<dbReference type="AlphaFoldDB" id="A0A5C5FSF5"/>
<protein>
    <submittedName>
        <fullName evidence="5">Uridine nucleosidase</fullName>
    </submittedName>
</protein>
<dbReference type="CDD" id="cd02651">
    <property type="entry name" value="nuc_hydro_IU_UC_XIUA"/>
    <property type="match status" value="1"/>
</dbReference>